<comment type="caution">
    <text evidence="1">The sequence shown here is derived from an EMBL/GenBank/DDBJ whole genome shotgun (WGS) entry which is preliminary data.</text>
</comment>
<dbReference type="Proteomes" id="UP000823619">
    <property type="component" value="Unassembled WGS sequence"/>
</dbReference>
<evidence type="ECO:0000313" key="2">
    <source>
        <dbReference type="Proteomes" id="UP000823619"/>
    </source>
</evidence>
<proteinExistence type="predicted"/>
<name>A0A9D9H9D9_9BACT</name>
<reference evidence="1" key="1">
    <citation type="submission" date="2020-10" db="EMBL/GenBank/DDBJ databases">
        <authorList>
            <person name="Gilroy R."/>
        </authorList>
    </citation>
    <scope>NUCLEOTIDE SEQUENCE</scope>
    <source>
        <strain evidence="1">D5-748</strain>
    </source>
</reference>
<sequence>MGGICSLLLSCNKEEVAVSPVINAVSPEVFSSDAGLGEIRYEIANPSEGVSISAYCSGTWLSDIDVSVPGIVSFSISENTDAESREAIVRLSYPQAASVDVKVIQAGAEDTSEVPDFTITVTDVTAFSAQVTVEPADEDMTYLLLTGTKADIESYASDEDLIAYNLSIFTEVAAQQGFSLEYILDNVLLRKGRVTAGMNTFVPDTDYYVYVYGIGKDAVVTTPVYKEPVRTAPVTVYDEKIDISFPEIGTRSITSSFVPESDSFRYLYGYMTEGEFNAYGESEFVSAMILEMQYVINMYASMGIDVSWEDVSSVGEQKLSAAGLYSGSGYEFYAFGVDHGYSNTSLFHETAETDAVMVTDGCKFEVSLMSVGTYDAEISVTPSSSDTRYHVSLLETSQIAGLQPSVVADACINELNQGGSGWTASLRSGVAVLQFGDLEPSASYTVVVFGADSNGERTTEVFLHEFRTGEVPASDMTFDVSVTDVSYASVTVNILPSVKDEPYVTGLLTEEQYAVLGKSPEAIAARVCRDYANLGLSQNMGDASLSISRDYEYNFVTPGTTYHVFVFGCSHWYQTTPVTVVECRVPERVVSDASVDIKVTVYDANDLIAADPVSYPESQWKDRAAVQVEFFPNSYASSWYGWIEERSAEYMQQLNMDVLLAAIKMNGQQFKGTSSGRAVVGLPWNYQNCSAIALGVDSGGVDGEPVIVSLYADRSQIEEYDPAAAAKGEDVRIPLYPAIIPEPQIPEGNAEINAYVPKQYVLSETALDKALAQTEAGDRSCSPEIRPLRQIASDCIIRSLSDAGYAVDIPSESPVVEFSRITGMYVPLK</sequence>
<accession>A0A9D9H9D9</accession>
<reference evidence="1" key="2">
    <citation type="journal article" date="2021" name="PeerJ">
        <title>Extensive microbial diversity within the chicken gut microbiome revealed by metagenomics and culture.</title>
        <authorList>
            <person name="Gilroy R."/>
            <person name="Ravi A."/>
            <person name="Getino M."/>
            <person name="Pursley I."/>
            <person name="Horton D.L."/>
            <person name="Alikhan N.F."/>
            <person name="Baker D."/>
            <person name="Gharbi K."/>
            <person name="Hall N."/>
            <person name="Watson M."/>
            <person name="Adriaenssens E.M."/>
            <person name="Foster-Nyarko E."/>
            <person name="Jarju S."/>
            <person name="Secka A."/>
            <person name="Antonio M."/>
            <person name="Oren A."/>
            <person name="Chaudhuri R.R."/>
            <person name="La Ragione R."/>
            <person name="Hildebrand F."/>
            <person name="Pallen M.J."/>
        </authorList>
    </citation>
    <scope>NUCLEOTIDE SEQUENCE</scope>
    <source>
        <strain evidence="1">D5-748</strain>
    </source>
</reference>
<gene>
    <name evidence="1" type="ORF">IAC23_09890</name>
</gene>
<dbReference type="EMBL" id="JADIMO010000127">
    <property type="protein sequence ID" value="MBO8445980.1"/>
    <property type="molecule type" value="Genomic_DNA"/>
</dbReference>
<dbReference type="AlphaFoldDB" id="A0A9D9H9D9"/>
<evidence type="ECO:0000313" key="1">
    <source>
        <dbReference type="EMBL" id="MBO8445980.1"/>
    </source>
</evidence>
<evidence type="ECO:0008006" key="3">
    <source>
        <dbReference type="Google" id="ProtNLM"/>
    </source>
</evidence>
<organism evidence="1 2">
    <name type="scientific">Candidatus Cryptobacteroides merdavium</name>
    <dbReference type="NCBI Taxonomy" id="2840769"/>
    <lineage>
        <taxon>Bacteria</taxon>
        <taxon>Pseudomonadati</taxon>
        <taxon>Bacteroidota</taxon>
        <taxon>Bacteroidia</taxon>
        <taxon>Bacteroidales</taxon>
        <taxon>Candidatus Cryptobacteroides</taxon>
    </lineage>
</organism>
<protein>
    <recommendedName>
        <fullName evidence="3">BACON domain-containing protein</fullName>
    </recommendedName>
</protein>